<sequence>MKRATIKHTLIYLLPALILCFDGCIKTQRDPEKYLADKGYPLGTFEGNCVKLHRKTVYYQFDTLKVNLRLTLSTNTGYNITGDTTTWHAGSYGSFSEDFVNMVFDDVTNPSASAAKKTHLSGFYTYDYDGTTLIITPGGQQADTLRYTYNLKRVK</sequence>
<dbReference type="Proteomes" id="UP001597601">
    <property type="component" value="Unassembled WGS sequence"/>
</dbReference>
<accession>A0ABW5XTG7</accession>
<evidence type="ECO:0000313" key="2">
    <source>
        <dbReference type="Proteomes" id="UP001597601"/>
    </source>
</evidence>
<comment type="caution">
    <text evidence="1">The sequence shown here is derived from an EMBL/GenBank/DDBJ whole genome shotgun (WGS) entry which is preliminary data.</text>
</comment>
<gene>
    <name evidence="1" type="ORF">ACFSYC_16335</name>
</gene>
<proteinExistence type="predicted"/>
<protein>
    <submittedName>
        <fullName evidence="1">Uncharacterized protein</fullName>
    </submittedName>
</protein>
<keyword evidence="2" id="KW-1185">Reference proteome</keyword>
<reference evidence="2" key="1">
    <citation type="journal article" date="2019" name="Int. J. Syst. Evol. Microbiol.">
        <title>The Global Catalogue of Microorganisms (GCM) 10K type strain sequencing project: providing services to taxonomists for standard genome sequencing and annotation.</title>
        <authorList>
            <consortium name="The Broad Institute Genomics Platform"/>
            <consortium name="The Broad Institute Genome Sequencing Center for Infectious Disease"/>
            <person name="Wu L."/>
            <person name="Ma J."/>
        </authorList>
    </citation>
    <scope>NUCLEOTIDE SEQUENCE [LARGE SCALE GENOMIC DNA]</scope>
    <source>
        <strain evidence="2">KCTC 52232</strain>
    </source>
</reference>
<dbReference type="EMBL" id="JBHUON010000023">
    <property type="protein sequence ID" value="MFD2866266.1"/>
    <property type="molecule type" value="Genomic_DNA"/>
</dbReference>
<evidence type="ECO:0000313" key="1">
    <source>
        <dbReference type="EMBL" id="MFD2866266.1"/>
    </source>
</evidence>
<name>A0ABW5XTG7_9SPHI</name>
<organism evidence="1 2">
    <name type="scientific">Mucilaginibacter antarcticus</name>
    <dbReference type="NCBI Taxonomy" id="1855725"/>
    <lineage>
        <taxon>Bacteria</taxon>
        <taxon>Pseudomonadati</taxon>
        <taxon>Bacteroidota</taxon>
        <taxon>Sphingobacteriia</taxon>
        <taxon>Sphingobacteriales</taxon>
        <taxon>Sphingobacteriaceae</taxon>
        <taxon>Mucilaginibacter</taxon>
    </lineage>
</organism>
<dbReference type="RefSeq" id="WP_377129743.1">
    <property type="nucleotide sequence ID" value="NZ_JBHUON010000023.1"/>
</dbReference>